<evidence type="ECO:0000313" key="17">
    <source>
        <dbReference type="Proteomes" id="UP001153069"/>
    </source>
</evidence>
<accession>A0A9N8DVJ1</accession>
<dbReference type="GO" id="GO:0005886">
    <property type="term" value="C:plasma membrane"/>
    <property type="evidence" value="ECO:0007669"/>
    <property type="project" value="TreeGrafter"/>
</dbReference>
<organism evidence="16 17">
    <name type="scientific">Seminavis robusta</name>
    <dbReference type="NCBI Taxonomy" id="568900"/>
    <lineage>
        <taxon>Eukaryota</taxon>
        <taxon>Sar</taxon>
        <taxon>Stramenopiles</taxon>
        <taxon>Ochrophyta</taxon>
        <taxon>Bacillariophyta</taxon>
        <taxon>Bacillariophyceae</taxon>
        <taxon>Bacillariophycidae</taxon>
        <taxon>Naviculales</taxon>
        <taxon>Naviculaceae</taxon>
        <taxon>Seminavis</taxon>
    </lineage>
</organism>
<dbReference type="PROSITE" id="PS50109">
    <property type="entry name" value="HIS_KIN"/>
    <property type="match status" value="1"/>
</dbReference>
<feature type="transmembrane region" description="Helical" evidence="12">
    <location>
        <begin position="422"/>
        <end position="443"/>
    </location>
</feature>
<dbReference type="PRINTS" id="PR00344">
    <property type="entry name" value="BCTRLSENSOR"/>
</dbReference>
<evidence type="ECO:0000256" key="12">
    <source>
        <dbReference type="SAM" id="Phobius"/>
    </source>
</evidence>
<evidence type="ECO:0000256" key="5">
    <source>
        <dbReference type="ARBA" id="ARBA00022679"/>
    </source>
</evidence>
<evidence type="ECO:0000256" key="4">
    <source>
        <dbReference type="ARBA" id="ARBA00022553"/>
    </source>
</evidence>
<evidence type="ECO:0000256" key="2">
    <source>
        <dbReference type="ARBA" id="ARBA00004370"/>
    </source>
</evidence>
<dbReference type="GO" id="GO:0000155">
    <property type="term" value="F:phosphorelay sensor kinase activity"/>
    <property type="evidence" value="ECO:0007669"/>
    <property type="project" value="InterPro"/>
</dbReference>
<evidence type="ECO:0000256" key="3">
    <source>
        <dbReference type="ARBA" id="ARBA00012438"/>
    </source>
</evidence>
<keyword evidence="8 12" id="KW-1133">Transmembrane helix</keyword>
<evidence type="ECO:0000256" key="8">
    <source>
        <dbReference type="ARBA" id="ARBA00022989"/>
    </source>
</evidence>
<dbReference type="SUPFAM" id="SSF52172">
    <property type="entry name" value="CheY-like"/>
    <property type="match status" value="1"/>
</dbReference>
<dbReference type="SUPFAM" id="SSF47384">
    <property type="entry name" value="Homodimeric domain of signal transducing histidine kinase"/>
    <property type="match status" value="1"/>
</dbReference>
<dbReference type="PROSITE" id="PS50110">
    <property type="entry name" value="RESPONSE_REGULATORY"/>
    <property type="match status" value="1"/>
</dbReference>
<dbReference type="InterPro" id="IPR001789">
    <property type="entry name" value="Sig_transdc_resp-reg_receiver"/>
</dbReference>
<name>A0A9N8DVJ1_9STRA</name>
<dbReference type="InterPro" id="IPR003594">
    <property type="entry name" value="HATPase_dom"/>
</dbReference>
<dbReference type="Gene3D" id="3.30.450.350">
    <property type="entry name" value="CHASE domain"/>
    <property type="match status" value="1"/>
</dbReference>
<dbReference type="Pfam" id="PF02518">
    <property type="entry name" value="HATPase_c"/>
    <property type="match status" value="1"/>
</dbReference>
<evidence type="ECO:0000256" key="11">
    <source>
        <dbReference type="SAM" id="MobiDB-lite"/>
    </source>
</evidence>
<dbReference type="OrthoDB" id="42472at2759"/>
<dbReference type="SMART" id="SM00448">
    <property type="entry name" value="REC"/>
    <property type="match status" value="1"/>
</dbReference>
<feature type="region of interest" description="Disordered" evidence="11">
    <location>
        <begin position="888"/>
        <end position="909"/>
    </location>
</feature>
<evidence type="ECO:0000259" key="13">
    <source>
        <dbReference type="PROSITE" id="PS50109"/>
    </source>
</evidence>
<feature type="transmembrane region" description="Helical" evidence="12">
    <location>
        <begin position="77"/>
        <end position="99"/>
    </location>
</feature>
<dbReference type="Pfam" id="PF03924">
    <property type="entry name" value="CHASE"/>
    <property type="match status" value="1"/>
</dbReference>
<dbReference type="PANTHER" id="PTHR43047:SF72">
    <property type="entry name" value="OSMOSENSING HISTIDINE PROTEIN KINASE SLN1"/>
    <property type="match status" value="1"/>
</dbReference>
<dbReference type="EC" id="2.7.13.3" evidence="3"/>
<dbReference type="Gene3D" id="1.10.287.130">
    <property type="match status" value="1"/>
</dbReference>
<dbReference type="InterPro" id="IPR011006">
    <property type="entry name" value="CheY-like_superfamily"/>
</dbReference>
<dbReference type="Pfam" id="PF00072">
    <property type="entry name" value="Response_reg"/>
    <property type="match status" value="1"/>
</dbReference>
<reference evidence="16" key="1">
    <citation type="submission" date="2020-06" db="EMBL/GenBank/DDBJ databases">
        <authorList>
            <consortium name="Plant Systems Biology data submission"/>
        </authorList>
    </citation>
    <scope>NUCLEOTIDE SEQUENCE</scope>
    <source>
        <strain evidence="16">D6</strain>
    </source>
</reference>
<dbReference type="SUPFAM" id="SSF55874">
    <property type="entry name" value="ATPase domain of HSP90 chaperone/DNA topoisomerase II/histidine kinase"/>
    <property type="match status" value="1"/>
</dbReference>
<proteinExistence type="predicted"/>
<dbReference type="PANTHER" id="PTHR43047">
    <property type="entry name" value="TWO-COMPONENT HISTIDINE PROTEIN KINASE"/>
    <property type="match status" value="1"/>
</dbReference>
<evidence type="ECO:0000256" key="6">
    <source>
        <dbReference type="ARBA" id="ARBA00022692"/>
    </source>
</evidence>
<dbReference type="GO" id="GO:0009927">
    <property type="term" value="F:histidine phosphotransfer kinase activity"/>
    <property type="evidence" value="ECO:0007669"/>
    <property type="project" value="TreeGrafter"/>
</dbReference>
<dbReference type="CDD" id="cd00082">
    <property type="entry name" value="HisKA"/>
    <property type="match status" value="1"/>
</dbReference>
<dbReference type="SMART" id="SM00387">
    <property type="entry name" value="HATPase_c"/>
    <property type="match status" value="1"/>
</dbReference>
<comment type="subcellular location">
    <subcellularLocation>
        <location evidence="2">Membrane</location>
    </subcellularLocation>
</comment>
<evidence type="ECO:0000256" key="1">
    <source>
        <dbReference type="ARBA" id="ARBA00000085"/>
    </source>
</evidence>
<evidence type="ECO:0000256" key="7">
    <source>
        <dbReference type="ARBA" id="ARBA00022777"/>
    </source>
</evidence>
<keyword evidence="17" id="KW-1185">Reference proteome</keyword>
<dbReference type="Pfam" id="PF00512">
    <property type="entry name" value="HisKA"/>
    <property type="match status" value="1"/>
</dbReference>
<dbReference type="InterPro" id="IPR003661">
    <property type="entry name" value="HisK_dim/P_dom"/>
</dbReference>
<evidence type="ECO:0000313" key="16">
    <source>
        <dbReference type="EMBL" id="CAB9507914.1"/>
    </source>
</evidence>
<feature type="domain" description="Response regulatory" evidence="14">
    <location>
        <begin position="759"/>
        <end position="876"/>
    </location>
</feature>
<keyword evidence="4 10" id="KW-0597">Phosphoprotein</keyword>
<protein>
    <recommendedName>
        <fullName evidence="3">histidine kinase</fullName>
        <ecNumber evidence="3">2.7.13.3</ecNumber>
    </recommendedName>
</protein>
<dbReference type="SMART" id="SM00388">
    <property type="entry name" value="HisKA"/>
    <property type="match status" value="1"/>
</dbReference>
<dbReference type="EMBL" id="CAICTM010000324">
    <property type="protein sequence ID" value="CAB9507914.1"/>
    <property type="molecule type" value="Genomic_DNA"/>
</dbReference>
<dbReference type="Proteomes" id="UP001153069">
    <property type="component" value="Unassembled WGS sequence"/>
</dbReference>
<comment type="caution">
    <text evidence="16">The sequence shown here is derived from an EMBL/GenBank/DDBJ whole genome shotgun (WGS) entry which is preliminary data.</text>
</comment>
<feature type="domain" description="Histidine kinase" evidence="13">
    <location>
        <begin position="484"/>
        <end position="711"/>
    </location>
</feature>
<comment type="catalytic activity">
    <reaction evidence="1">
        <text>ATP + protein L-histidine = ADP + protein N-phospho-L-histidine.</text>
        <dbReference type="EC" id="2.7.13.3"/>
    </reaction>
</comment>
<dbReference type="AlphaFoldDB" id="A0A9N8DVJ1"/>
<feature type="domain" description="CHASE" evidence="15">
    <location>
        <begin position="164"/>
        <end position="291"/>
    </location>
</feature>
<dbReference type="InterPro" id="IPR036890">
    <property type="entry name" value="HATPase_C_sf"/>
</dbReference>
<dbReference type="Gene3D" id="3.40.50.2300">
    <property type="match status" value="1"/>
</dbReference>
<dbReference type="CDD" id="cd17546">
    <property type="entry name" value="REC_hyHK_CKI1_RcsC-like"/>
    <property type="match status" value="1"/>
</dbReference>
<dbReference type="InterPro" id="IPR042240">
    <property type="entry name" value="CHASE_sf"/>
</dbReference>
<evidence type="ECO:0000256" key="10">
    <source>
        <dbReference type="PROSITE-ProRule" id="PRU00169"/>
    </source>
</evidence>
<keyword evidence="7" id="KW-0418">Kinase</keyword>
<evidence type="ECO:0000259" key="15">
    <source>
        <dbReference type="PROSITE" id="PS50839"/>
    </source>
</evidence>
<feature type="modified residue" description="4-aspartylphosphate" evidence="10">
    <location>
        <position position="810"/>
    </location>
</feature>
<keyword evidence="6 12" id="KW-0812">Transmembrane</keyword>
<dbReference type="InterPro" id="IPR006189">
    <property type="entry name" value="CHASE_dom"/>
</dbReference>
<keyword evidence="9 12" id="KW-0472">Membrane</keyword>
<dbReference type="Gene3D" id="3.30.565.10">
    <property type="entry name" value="Histidine kinase-like ATPase, C-terminal domain"/>
    <property type="match status" value="1"/>
</dbReference>
<dbReference type="InterPro" id="IPR004358">
    <property type="entry name" value="Sig_transdc_His_kin-like_C"/>
</dbReference>
<keyword evidence="5" id="KW-0808">Transferase</keyword>
<dbReference type="InterPro" id="IPR005467">
    <property type="entry name" value="His_kinase_dom"/>
</dbReference>
<sequence>MKFFPMARRTEEFDVPHDLQLIMDDIMETGQLQSQLCLDVDGDGSVDGGDNASVCSNGTFMSHLSAIRPFPKIRQRIGLVVSLLLLVGAAAGATLIGVGTSSAQKEQQKEFERLAVDAANQVDVALKDYLQTALWVHQACLQRDTMNHVDFRHVYQYVASTGLSFQSIGLARKVVSETERASLENQTRAFLAEQYPVTPYKGFVGNQFDPASGVRSIGVRRWQTFYYPAHFLEPLEDPLNRAGLDFDLYTSNKQQYALEKAISTWEPAMSARIQFGSEGKSSHYTVTLLHPGIPLSSSSDYNNNDTSVPMDLSLITLKVHHLLSDIHVGSDKETSAYLFDSTDLLSDDEQPPFLGGAKHCPHQPLVVHDHADENALLPETDIDNLRQQYKQNIYETRLSFASREWTFVFVADDGEFHDSTVGFIYVGGIMVFVACACLALWLYTNHKKVSKITQVRSNAETDKARLKIDNARKAAKSEREFTDFLAHEVRNPLAACISACSFVSATVNEAEPLVTEESRQSAREDVAIIDTSLQFINDLLRNMLDMHRASRNQLSIDMAPVDILRDVLEPVANMVYHRGDDVNVEIHCPEDLLVMTDRLRLKQAVLNLSRNSSKFVEHGFIRLRATVNEDDLVFLYIEDSGPGIPREKQRTLFAKFQESLDSLAQGTGLGLNLVKKIVELMGGNIWLDEDYDSGVEGCPGARFVLSLNVRPLSEAVLTKQDSKLQQMDYTAETDPTREDSMSHDISADELPSPLPDSLKVLFVDDDVMLRKLFSRSLKRAMPNWPIREAANGETALKLVETEDFDLIFIDQYMSSAEKQLLGTETVRALRSKGVTSILCGLSANDMESAFLNAGANAFLIKPFPCKTEELKEALRRVLQSQARSQNSMRSLASWMDEVPGGSMGSAGTR</sequence>
<gene>
    <name evidence="16" type="ORF">SEMRO_325_G117780.1</name>
</gene>
<dbReference type="PROSITE" id="PS50839">
    <property type="entry name" value="CHASE"/>
    <property type="match status" value="1"/>
</dbReference>
<evidence type="ECO:0000259" key="14">
    <source>
        <dbReference type="PROSITE" id="PS50110"/>
    </source>
</evidence>
<evidence type="ECO:0000256" key="9">
    <source>
        <dbReference type="ARBA" id="ARBA00023136"/>
    </source>
</evidence>
<dbReference type="InterPro" id="IPR036097">
    <property type="entry name" value="HisK_dim/P_sf"/>
</dbReference>